<protein>
    <recommendedName>
        <fullName evidence="2">VLIG-type G domain-containing protein</fullName>
    </recommendedName>
</protein>
<dbReference type="InterPro" id="IPR052986">
    <property type="entry name" value="VLIG_GTPase"/>
</dbReference>
<evidence type="ECO:0000313" key="4">
    <source>
        <dbReference type="Proteomes" id="UP000507470"/>
    </source>
</evidence>
<dbReference type="Proteomes" id="UP000507470">
    <property type="component" value="Unassembled WGS sequence"/>
</dbReference>
<feature type="coiled-coil region" evidence="1">
    <location>
        <begin position="284"/>
        <end position="311"/>
    </location>
</feature>
<dbReference type="OrthoDB" id="1597724at2759"/>
<evidence type="ECO:0000256" key="1">
    <source>
        <dbReference type="SAM" id="Coils"/>
    </source>
</evidence>
<proteinExistence type="predicted"/>
<accession>A0A6J7ZVZ0</accession>
<dbReference type="Pfam" id="PF25683">
    <property type="entry name" value="URGCP_GTPase"/>
    <property type="match status" value="1"/>
</dbReference>
<evidence type="ECO:0000313" key="3">
    <source>
        <dbReference type="EMBL" id="CAC5356484.1"/>
    </source>
</evidence>
<name>A0A6J7ZVZ0_MYTCO</name>
<keyword evidence="4" id="KW-1185">Reference proteome</keyword>
<organism evidence="3 4">
    <name type="scientific">Mytilus coruscus</name>
    <name type="common">Sea mussel</name>
    <dbReference type="NCBI Taxonomy" id="42192"/>
    <lineage>
        <taxon>Eukaryota</taxon>
        <taxon>Metazoa</taxon>
        <taxon>Spiralia</taxon>
        <taxon>Lophotrochozoa</taxon>
        <taxon>Mollusca</taxon>
        <taxon>Bivalvia</taxon>
        <taxon>Autobranchia</taxon>
        <taxon>Pteriomorphia</taxon>
        <taxon>Mytilida</taxon>
        <taxon>Mytiloidea</taxon>
        <taxon>Mytilidae</taxon>
        <taxon>Mytilinae</taxon>
        <taxon>Mytilus</taxon>
    </lineage>
</organism>
<feature type="domain" description="VLIG-type G" evidence="2">
    <location>
        <begin position="245"/>
        <end position="401"/>
    </location>
</feature>
<dbReference type="PANTHER" id="PTHR14819">
    <property type="entry name" value="GTP-BINDING"/>
    <property type="match status" value="1"/>
</dbReference>
<dbReference type="EMBL" id="CACVKT020000156">
    <property type="protein sequence ID" value="CAC5356484.1"/>
    <property type="molecule type" value="Genomic_DNA"/>
</dbReference>
<dbReference type="AlphaFoldDB" id="A0A6J7ZVZ0"/>
<evidence type="ECO:0000259" key="2">
    <source>
        <dbReference type="Pfam" id="PF25683"/>
    </source>
</evidence>
<sequence length="442" mass="50914">MKLNQPQENESKRKQRRQRKFSLFHPQNDFECNLFMLLSVSETSNSFEAAYVQNCCSCHNSFKRTNCRFLLAIRLCCNRRHKKHWKVYRRIFVRSGYIKLYHSLGYTEQIFKIRFLKQRTIKTSIFLQTFYSRNCPLGTKSVRTLDGTVEASHFVPFGKKKSEENFDDVILFLSLRGDAQQYPLLVDVIKSVSNVVVVLLQTMKLKNDDRALEVLSSIYNTSASIIIALKSSSDSISYDEGEILIEKLESTSKNANCEFNCVELKADGNYRGMDEIVKETSIGYKKEGSKNDQLELQIKKIKIEIEDASFSVEHLMREVAQIFQALTYAPGKEWCNANVSKYVENCPSIAANLLIEGYPLEVMDGAASDIPLVWIKQLFRCLESKIVSNAKLITLSIMGIKFRKINTFKRDVWSSVSSKHWQMYKGSFPSADTYAQRPVSFY</sequence>
<dbReference type="PANTHER" id="PTHR14819:SF25">
    <property type="entry name" value="CHROMOSOME UNDETERMINED SCAFFOLD_52, WHOLE GENOME SHOTGUN SEQUENCE"/>
    <property type="match status" value="1"/>
</dbReference>
<gene>
    <name evidence="3" type="ORF">MCOR_621</name>
</gene>
<keyword evidence="1" id="KW-0175">Coiled coil</keyword>
<dbReference type="InterPro" id="IPR030383">
    <property type="entry name" value="G_VLIG_dom"/>
</dbReference>
<reference evidence="3 4" key="1">
    <citation type="submission" date="2020-06" db="EMBL/GenBank/DDBJ databases">
        <authorList>
            <person name="Li R."/>
            <person name="Bekaert M."/>
        </authorList>
    </citation>
    <scope>NUCLEOTIDE SEQUENCE [LARGE SCALE GENOMIC DNA]</scope>
    <source>
        <strain evidence="4">wild</strain>
    </source>
</reference>